<evidence type="ECO:0000313" key="1">
    <source>
        <dbReference type="EMBL" id="ABN05994.1"/>
    </source>
</evidence>
<organism evidence="1">
    <name type="scientific">Medicago truncatula</name>
    <name type="common">Barrel medic</name>
    <name type="synonym">Medicago tribuloides</name>
    <dbReference type="NCBI Taxonomy" id="3880"/>
    <lineage>
        <taxon>Eukaryota</taxon>
        <taxon>Viridiplantae</taxon>
        <taxon>Streptophyta</taxon>
        <taxon>Embryophyta</taxon>
        <taxon>Tracheophyta</taxon>
        <taxon>Spermatophyta</taxon>
        <taxon>Magnoliopsida</taxon>
        <taxon>eudicotyledons</taxon>
        <taxon>Gunneridae</taxon>
        <taxon>Pentapetalae</taxon>
        <taxon>rosids</taxon>
        <taxon>fabids</taxon>
        <taxon>Fabales</taxon>
        <taxon>Fabaceae</taxon>
        <taxon>Papilionoideae</taxon>
        <taxon>50 kb inversion clade</taxon>
        <taxon>NPAAA clade</taxon>
        <taxon>Hologalegina</taxon>
        <taxon>IRL clade</taxon>
        <taxon>Trifolieae</taxon>
        <taxon>Medicago</taxon>
    </lineage>
</organism>
<sequence>MSLTVNKVWQSLACILINIQEEERMHKRVEVSSSNAVAESSTSIIEHDEIVSLKTRVPIVVDMLCCHEHYNVACLILFIRLPWVNRQGHPHPISIGDLACAIAALDER</sequence>
<dbReference type="EMBL" id="AC149208">
    <property type="protein sequence ID" value="ABN05994.1"/>
    <property type="molecule type" value="Genomic_DNA"/>
</dbReference>
<accession>A2Q257</accession>
<protein>
    <submittedName>
        <fullName evidence="1">Uncharacterized protein</fullName>
    </submittedName>
</protein>
<proteinExistence type="predicted"/>
<reference evidence="1" key="1">
    <citation type="submission" date="2004-10" db="EMBL/GenBank/DDBJ databases">
        <authorList>
            <person name="Town C.D."/>
        </authorList>
    </citation>
    <scope>NUCLEOTIDE SEQUENCE</scope>
</reference>
<name>A2Q257_MEDTR</name>
<reference evidence="1" key="2">
    <citation type="submission" date="2007-03" db="EMBL/GenBank/DDBJ databases">
        <authorList>
            <consortium name="The International Medicago Genome Annotation Group"/>
        </authorList>
    </citation>
    <scope>NUCLEOTIDE SEQUENCE</scope>
</reference>
<gene>
    <name evidence="1" type="ORF">MtrDRAFT_AC149208g44v2</name>
</gene>
<dbReference type="AlphaFoldDB" id="A2Q257"/>